<dbReference type="InterPro" id="IPR058625">
    <property type="entry name" value="MdtA-like_BSH"/>
</dbReference>
<feature type="coiled-coil region" evidence="3">
    <location>
        <begin position="133"/>
        <end position="160"/>
    </location>
</feature>
<dbReference type="Pfam" id="PF25876">
    <property type="entry name" value="HH_MFP_RND"/>
    <property type="match status" value="1"/>
</dbReference>
<dbReference type="InterPro" id="IPR058637">
    <property type="entry name" value="YknX-like_C"/>
</dbReference>
<dbReference type="NCBIfam" id="TIGR01730">
    <property type="entry name" value="RND_mfp"/>
    <property type="match status" value="1"/>
</dbReference>
<comment type="similarity">
    <text evidence="2">Belongs to the membrane fusion protein (MFP) (TC 8.A.1) family.</text>
</comment>
<dbReference type="Gene3D" id="2.40.30.170">
    <property type="match status" value="1"/>
</dbReference>
<protein>
    <submittedName>
        <fullName evidence="9">Multidrug efflux membrane fusion protein</fullName>
    </submittedName>
</protein>
<dbReference type="EMBL" id="ARXX01000056">
    <property type="protein sequence ID" value="MBF5057734.1"/>
    <property type="molecule type" value="Genomic_DNA"/>
</dbReference>
<dbReference type="Pfam" id="PF25917">
    <property type="entry name" value="BSH_RND"/>
    <property type="match status" value="1"/>
</dbReference>
<dbReference type="Gene3D" id="2.40.420.20">
    <property type="match status" value="1"/>
</dbReference>
<dbReference type="SUPFAM" id="SSF111369">
    <property type="entry name" value="HlyD-like secretion proteins"/>
    <property type="match status" value="1"/>
</dbReference>
<sequence>MWRLFGLMAALLASGVGVGAEGESAPAVPVVTAEVTEQPRDRSTEFVARVRAIEAVDVRARVEGVIDQVNFTGGERVEEGDLLFALDRRRYEAALAAAEAGSARARASRDNARQSHERIATLARRGTVSRASLDEAQATLRVAEAEVETAQAQVRAARLDLADTRLPSPITGQVSAPALTRGNLAGPGSGPLARVVRTDPVYVAFDLPEGQVVSLRQRYGALDDLDPASVSMRLRLPNDSLYPERGELAVVGNEINPGTGLLGFLARFDNPDGLLVPGQYVTLLIGAAQADSAPVVPQSAILRDREGEYVFVVDGDGMARLRRLQTGERHDLGWFVRDGLRAGERVVVQGTQRLADGVPVTASGAGDATPEQP</sequence>
<comment type="subcellular location">
    <subcellularLocation>
        <location evidence="1">Cell inner membrane</location>
        <topology evidence="1">Lipid-anchor</topology>
    </subcellularLocation>
</comment>
<evidence type="ECO:0000259" key="5">
    <source>
        <dbReference type="Pfam" id="PF25876"/>
    </source>
</evidence>
<accession>A0ABS0AUC5</accession>
<proteinExistence type="inferred from homology"/>
<feature type="chain" id="PRO_5046073399" evidence="4">
    <location>
        <begin position="20"/>
        <end position="373"/>
    </location>
</feature>
<dbReference type="Gene3D" id="2.40.50.100">
    <property type="match status" value="1"/>
</dbReference>
<dbReference type="Proteomes" id="UP000662703">
    <property type="component" value="Unassembled WGS sequence"/>
</dbReference>
<organism evidence="9 10">
    <name type="scientific">Alloalcanivorax profundimaris</name>
    <dbReference type="NCBI Taxonomy" id="2735259"/>
    <lineage>
        <taxon>Bacteria</taxon>
        <taxon>Pseudomonadati</taxon>
        <taxon>Pseudomonadota</taxon>
        <taxon>Gammaproteobacteria</taxon>
        <taxon>Oceanospirillales</taxon>
        <taxon>Alcanivoracaceae</taxon>
        <taxon>Alloalcanivorax</taxon>
    </lineage>
</organism>
<gene>
    <name evidence="9" type="ORF">Y5W_03028</name>
</gene>
<evidence type="ECO:0000313" key="10">
    <source>
        <dbReference type="Proteomes" id="UP000662703"/>
    </source>
</evidence>
<keyword evidence="10" id="KW-1185">Reference proteome</keyword>
<feature type="domain" description="Multidrug resistance protein MdtA-like alpha-helical hairpin" evidence="5">
    <location>
        <begin position="95"/>
        <end position="162"/>
    </location>
</feature>
<evidence type="ECO:0000259" key="6">
    <source>
        <dbReference type="Pfam" id="PF25917"/>
    </source>
</evidence>
<keyword evidence="3" id="KW-0175">Coiled coil</keyword>
<evidence type="ECO:0000256" key="4">
    <source>
        <dbReference type="SAM" id="SignalP"/>
    </source>
</evidence>
<evidence type="ECO:0000259" key="8">
    <source>
        <dbReference type="Pfam" id="PF25989"/>
    </source>
</evidence>
<keyword evidence="4" id="KW-0732">Signal</keyword>
<evidence type="ECO:0000256" key="2">
    <source>
        <dbReference type="ARBA" id="ARBA00009477"/>
    </source>
</evidence>
<comment type="caution">
    <text evidence="9">The sequence shown here is derived from an EMBL/GenBank/DDBJ whole genome shotgun (WGS) entry which is preliminary data.</text>
</comment>
<feature type="domain" description="Multidrug resistance protein MdtA-like barrel-sandwich hybrid" evidence="6">
    <location>
        <begin position="55"/>
        <end position="186"/>
    </location>
</feature>
<reference evidence="9 10" key="1">
    <citation type="submission" date="2012-09" db="EMBL/GenBank/DDBJ databases">
        <title>Genome Sequence of alkane-degrading Bacterium Alcanivorax sp. 521-1.</title>
        <authorList>
            <person name="Lai Q."/>
            <person name="Shao Z."/>
        </authorList>
    </citation>
    <scope>NUCLEOTIDE SEQUENCE [LARGE SCALE GENOMIC DNA]</scope>
    <source>
        <strain evidence="9 10">521-1</strain>
    </source>
</reference>
<evidence type="ECO:0000256" key="3">
    <source>
        <dbReference type="SAM" id="Coils"/>
    </source>
</evidence>
<dbReference type="Gene3D" id="1.10.287.470">
    <property type="entry name" value="Helix hairpin bin"/>
    <property type="match status" value="1"/>
</dbReference>
<dbReference type="InterPro" id="IPR058626">
    <property type="entry name" value="MdtA-like_b-barrel"/>
</dbReference>
<feature type="domain" description="Multidrug resistance protein MdtA-like beta-barrel" evidence="7">
    <location>
        <begin position="200"/>
        <end position="286"/>
    </location>
</feature>
<name>A0ABS0AUC5_9GAMM</name>
<evidence type="ECO:0000256" key="1">
    <source>
        <dbReference type="ARBA" id="ARBA00004519"/>
    </source>
</evidence>
<dbReference type="PANTHER" id="PTHR30158">
    <property type="entry name" value="ACRA/E-RELATED COMPONENT OF DRUG EFFLUX TRANSPORTER"/>
    <property type="match status" value="1"/>
</dbReference>
<dbReference type="Pfam" id="PF25944">
    <property type="entry name" value="Beta-barrel_RND"/>
    <property type="match status" value="1"/>
</dbReference>
<feature type="signal peptide" evidence="4">
    <location>
        <begin position="1"/>
        <end position="19"/>
    </location>
</feature>
<dbReference type="InterPro" id="IPR006143">
    <property type="entry name" value="RND_pump_MFP"/>
</dbReference>
<evidence type="ECO:0000259" key="7">
    <source>
        <dbReference type="Pfam" id="PF25944"/>
    </source>
</evidence>
<evidence type="ECO:0000313" key="9">
    <source>
        <dbReference type="EMBL" id="MBF5057734.1"/>
    </source>
</evidence>
<dbReference type="Pfam" id="PF25989">
    <property type="entry name" value="YknX_C"/>
    <property type="match status" value="1"/>
</dbReference>
<feature type="domain" description="YknX-like C-terminal permuted SH3-like" evidence="8">
    <location>
        <begin position="295"/>
        <end position="361"/>
    </location>
</feature>
<dbReference type="InterPro" id="IPR058624">
    <property type="entry name" value="MdtA-like_HH"/>
</dbReference>